<evidence type="ECO:0000313" key="10">
    <source>
        <dbReference type="EMBL" id="TCK62114.1"/>
    </source>
</evidence>
<gene>
    <name evidence="10" type="ORF">C8D98_0624</name>
</gene>
<proteinExistence type="inferred from homology"/>
<comment type="caution">
    <text evidence="10">The sequence shown here is derived from an EMBL/GenBank/DDBJ whole genome shotgun (WGS) entry which is preliminary data.</text>
</comment>
<organism evidence="10 11">
    <name type="scientific">Seleniivibrio woodruffii</name>
    <dbReference type="NCBI Taxonomy" id="1078050"/>
    <lineage>
        <taxon>Bacteria</taxon>
        <taxon>Pseudomonadati</taxon>
        <taxon>Deferribacterota</taxon>
        <taxon>Deferribacteres</taxon>
        <taxon>Deferribacterales</taxon>
        <taxon>Geovibrionaceae</taxon>
        <taxon>Seleniivibrio</taxon>
    </lineage>
</organism>
<dbReference type="PANTHER" id="PTHR30435">
    <property type="entry name" value="FLAGELLAR PROTEIN"/>
    <property type="match status" value="1"/>
</dbReference>
<evidence type="ECO:0000313" key="11">
    <source>
        <dbReference type="Proteomes" id="UP000294614"/>
    </source>
</evidence>
<dbReference type="InterPro" id="IPR037925">
    <property type="entry name" value="FlgE/F/G-like"/>
</dbReference>
<dbReference type="NCBIfam" id="TIGR02488">
    <property type="entry name" value="flgG_G_neg"/>
    <property type="match status" value="1"/>
</dbReference>
<feature type="domain" description="Flagellar basal body rod protein N-terminal" evidence="7">
    <location>
        <begin position="7"/>
        <end position="35"/>
    </location>
</feature>
<dbReference type="RefSeq" id="WP_132871924.1">
    <property type="nucleotide sequence ID" value="NZ_JAJUHT010000002.1"/>
</dbReference>
<dbReference type="GO" id="GO:0009426">
    <property type="term" value="C:bacterial-type flagellum basal body, distal rod"/>
    <property type="evidence" value="ECO:0007669"/>
    <property type="project" value="UniProtKB-UniRule"/>
</dbReference>
<dbReference type="InterPro" id="IPR010930">
    <property type="entry name" value="Flg_bb/hook_C_dom"/>
</dbReference>
<evidence type="ECO:0000256" key="2">
    <source>
        <dbReference type="ARBA" id="ARBA00009677"/>
    </source>
</evidence>
<evidence type="ECO:0000259" key="7">
    <source>
        <dbReference type="Pfam" id="PF00460"/>
    </source>
</evidence>
<dbReference type="GO" id="GO:0071978">
    <property type="term" value="P:bacterial-type flagellum-dependent swarming motility"/>
    <property type="evidence" value="ECO:0007669"/>
    <property type="project" value="TreeGrafter"/>
</dbReference>
<dbReference type="PANTHER" id="PTHR30435:SF19">
    <property type="entry name" value="FLAGELLAR BASAL-BODY ROD PROTEIN FLGG"/>
    <property type="match status" value="1"/>
</dbReference>
<dbReference type="InterPro" id="IPR053967">
    <property type="entry name" value="LlgE_F_G-like_D1"/>
</dbReference>
<dbReference type="InterPro" id="IPR012834">
    <property type="entry name" value="FlgG_G_neg"/>
</dbReference>
<comment type="subcellular location">
    <subcellularLocation>
        <location evidence="1 6">Bacterial flagellum basal body</location>
    </subcellularLocation>
</comment>
<dbReference type="NCBIfam" id="TIGR03506">
    <property type="entry name" value="FlgEFG_subfam"/>
    <property type="match status" value="2"/>
</dbReference>
<keyword evidence="4 6" id="KW-0975">Bacterial flagellum</keyword>
<dbReference type="SUPFAM" id="SSF117143">
    <property type="entry name" value="Flagellar hook protein flgE"/>
    <property type="match status" value="1"/>
</dbReference>
<dbReference type="Pfam" id="PF06429">
    <property type="entry name" value="Flg_bbr_C"/>
    <property type="match status" value="1"/>
</dbReference>
<dbReference type="InterPro" id="IPR001444">
    <property type="entry name" value="Flag_bb_rod_N"/>
</dbReference>
<evidence type="ECO:0000259" key="8">
    <source>
        <dbReference type="Pfam" id="PF06429"/>
    </source>
</evidence>
<evidence type="ECO:0000256" key="3">
    <source>
        <dbReference type="ARBA" id="ARBA00017948"/>
    </source>
</evidence>
<dbReference type="Proteomes" id="UP000294614">
    <property type="component" value="Unassembled WGS sequence"/>
</dbReference>
<dbReference type="Pfam" id="PF22692">
    <property type="entry name" value="LlgE_F_G_D1"/>
    <property type="match status" value="1"/>
</dbReference>
<dbReference type="OrthoDB" id="9804559at2"/>
<evidence type="ECO:0000256" key="6">
    <source>
        <dbReference type="RuleBase" id="RU362116"/>
    </source>
</evidence>
<evidence type="ECO:0000256" key="5">
    <source>
        <dbReference type="NCBIfam" id="TIGR02488"/>
    </source>
</evidence>
<dbReference type="Pfam" id="PF00460">
    <property type="entry name" value="Flg_bb_rod"/>
    <property type="match status" value="1"/>
</dbReference>
<evidence type="ECO:0000259" key="9">
    <source>
        <dbReference type="Pfam" id="PF22692"/>
    </source>
</evidence>
<reference evidence="10 11" key="1">
    <citation type="submission" date="2019-03" db="EMBL/GenBank/DDBJ databases">
        <title>Genomic Encyclopedia of Type Strains, Phase IV (KMG-IV): sequencing the most valuable type-strain genomes for metagenomic binning, comparative biology and taxonomic classification.</title>
        <authorList>
            <person name="Goeker M."/>
        </authorList>
    </citation>
    <scope>NUCLEOTIDE SEQUENCE [LARGE SCALE GENOMIC DNA]</scope>
    <source>
        <strain evidence="10 11">DSM 24984</strain>
    </source>
</reference>
<protein>
    <recommendedName>
        <fullName evidence="3 5">Flagellar basal-body rod protein FlgG</fullName>
    </recommendedName>
</protein>
<keyword evidence="10" id="KW-0966">Cell projection</keyword>
<name>A0A4R1KCA1_9BACT</name>
<evidence type="ECO:0000256" key="1">
    <source>
        <dbReference type="ARBA" id="ARBA00004117"/>
    </source>
</evidence>
<feature type="domain" description="Flagellar basal-body/hook protein C-terminal" evidence="8">
    <location>
        <begin position="215"/>
        <end position="260"/>
    </location>
</feature>
<keyword evidence="11" id="KW-1185">Reference proteome</keyword>
<dbReference type="EMBL" id="SMGG01000003">
    <property type="protein sequence ID" value="TCK62114.1"/>
    <property type="molecule type" value="Genomic_DNA"/>
</dbReference>
<keyword evidence="10" id="KW-0969">Cilium</keyword>
<dbReference type="InterPro" id="IPR020013">
    <property type="entry name" value="Flagellar_FlgE/F/G"/>
</dbReference>
<dbReference type="AlphaFoldDB" id="A0A4R1KCA1"/>
<comment type="similarity">
    <text evidence="2 6">Belongs to the flagella basal body rod proteins family.</text>
</comment>
<feature type="domain" description="Flagellar hook protein FlgE/F/G-like D1" evidence="9">
    <location>
        <begin position="96"/>
        <end position="159"/>
    </location>
</feature>
<evidence type="ECO:0000256" key="4">
    <source>
        <dbReference type="ARBA" id="ARBA00023143"/>
    </source>
</evidence>
<accession>A0A4R1KCA1</accession>
<keyword evidence="10" id="KW-0282">Flagellum</keyword>
<sequence length="262" mass="27940">MFRTLWTAASGMTAQQTNIDTISNNLANVNNIGFKKSRAFFQDLIYQEIKPAGAISAAGLTHPTGIQVGLGTKVSAIEKVHSQGSFQNTDVDLDIAIEGDGYFQFQLPNGDIGYTRAGSLKVDANGNLTNENGYLLEPAVTIPENTTSIAFGEDGTISVTTPDQEEAQEIGQIELVRFINPAGLKSIGKNFYIPSGASGEAVAGVPGEENFGTIAQGVLEMSNVSVVEDMVNMITAQRAYEINSKAIQTADDMLQVVNSLKR</sequence>